<proteinExistence type="predicted"/>
<reference evidence="1 2" key="1">
    <citation type="journal article" date="2019" name="bioRxiv">
        <title>Genomics, evolutionary history and diagnostics of the Alternaria alternata species group including apple and Asian pear pathotypes.</title>
        <authorList>
            <person name="Armitage A.D."/>
            <person name="Cockerton H.M."/>
            <person name="Sreenivasaprasad S."/>
            <person name="Woodhall J.W."/>
            <person name="Lane C.R."/>
            <person name="Harrison R.J."/>
            <person name="Clarkson J.P."/>
        </authorList>
    </citation>
    <scope>NUCLEOTIDE SEQUENCE [LARGE SCALE GENOMIC DNA]</scope>
    <source>
        <strain evidence="1 2">FERA 650</strain>
    </source>
</reference>
<gene>
    <name evidence="1" type="ORF">AG0111_0g12056</name>
</gene>
<evidence type="ECO:0000313" key="1">
    <source>
        <dbReference type="EMBL" id="KAB2099616.1"/>
    </source>
</evidence>
<keyword evidence="2" id="KW-1185">Reference proteome</keyword>
<name>A0ACB6F598_9PLEO</name>
<organism evidence="1 2">
    <name type="scientific">Alternaria gaisen</name>
    <dbReference type="NCBI Taxonomy" id="167740"/>
    <lineage>
        <taxon>Eukaryota</taxon>
        <taxon>Fungi</taxon>
        <taxon>Dikarya</taxon>
        <taxon>Ascomycota</taxon>
        <taxon>Pezizomycotina</taxon>
        <taxon>Dothideomycetes</taxon>
        <taxon>Pleosporomycetidae</taxon>
        <taxon>Pleosporales</taxon>
        <taxon>Pleosporineae</taxon>
        <taxon>Pleosporaceae</taxon>
        <taxon>Alternaria</taxon>
        <taxon>Alternaria sect. Alternaria</taxon>
    </lineage>
</organism>
<evidence type="ECO:0000313" key="2">
    <source>
        <dbReference type="Proteomes" id="UP000293547"/>
    </source>
</evidence>
<comment type="caution">
    <text evidence="1">The sequence shown here is derived from an EMBL/GenBank/DDBJ whole genome shotgun (WGS) entry which is preliminary data.</text>
</comment>
<protein>
    <submittedName>
        <fullName evidence="1">Uncharacterized protein</fullName>
    </submittedName>
</protein>
<sequence>MAGTKRSRADSDTEEEKSNAKRHNGAAPEHEAEEETPKDRPSQDQSKKAIMAEQHDAEQKVEEKSSDSKKRTRETESTDAPEAKRKASESATKPSGTQAANHGKSSYDHGHRTKLRTTVRACKSLADCGAILNKIPRSNLITLAFALNDAKEDHRRQLLRMLPRTTISQIVDILANAYMDRSRYDPKSLFPNVALSKVLQTLPHDERMCNICKREFDEFEDMIPKGCGKHSFHKGCLAKQLDGDELPFFAVCECF</sequence>
<dbReference type="Proteomes" id="UP000293547">
    <property type="component" value="Unassembled WGS sequence"/>
</dbReference>
<dbReference type="EMBL" id="PDWZ02000016">
    <property type="protein sequence ID" value="KAB2099616.1"/>
    <property type="molecule type" value="Genomic_DNA"/>
</dbReference>
<accession>A0ACB6F598</accession>